<protein>
    <submittedName>
        <fullName evidence="3">Uncharacterized protein</fullName>
    </submittedName>
</protein>
<dbReference type="Proteomes" id="UP000707071">
    <property type="component" value="Unassembled WGS sequence"/>
</dbReference>
<feature type="transmembrane region" description="Helical" evidence="2">
    <location>
        <begin position="56"/>
        <end position="82"/>
    </location>
</feature>
<name>A0A9P7U002_9HYPO</name>
<evidence type="ECO:0000313" key="4">
    <source>
        <dbReference type="Proteomes" id="UP000707071"/>
    </source>
</evidence>
<keyword evidence="2" id="KW-0472">Membrane</keyword>
<feature type="region of interest" description="Disordered" evidence="1">
    <location>
        <begin position="21"/>
        <end position="42"/>
    </location>
</feature>
<reference evidence="3 4" key="1">
    <citation type="journal article" date="2020" name="bioRxiv">
        <title>Whole genome comparisons of ergot fungi reveals the divergence and evolution of species within the genus Claviceps are the result of varying mechanisms driving genome evolution and host range expansion.</title>
        <authorList>
            <person name="Wyka S.A."/>
            <person name="Mondo S.J."/>
            <person name="Liu M."/>
            <person name="Dettman J."/>
            <person name="Nalam V."/>
            <person name="Broders K.D."/>
        </authorList>
    </citation>
    <scope>NUCLEOTIDE SEQUENCE [LARGE SCALE GENOMIC DNA]</scope>
    <source>
        <strain evidence="3 4">Clav52</strain>
    </source>
</reference>
<evidence type="ECO:0000313" key="3">
    <source>
        <dbReference type="EMBL" id="KAG6288866.1"/>
    </source>
</evidence>
<keyword evidence="2" id="KW-0812">Transmembrane</keyword>
<dbReference type="EMBL" id="SRRH01000443">
    <property type="protein sequence ID" value="KAG6288866.1"/>
    <property type="molecule type" value="Genomic_DNA"/>
</dbReference>
<sequence length="284" mass="32021">MLPSPITAYLPLENNAFHEDEADEEDAMATPDPESIPLASKPNDEKKALKRCKYHILLLSIAATLIILLALWGAVDIVRALWPSSPSASSSSSQRHRQHQHQGHDQFPLLPCYCGSTLEEAQALHCEYVPMSSAWLPPHCRDPAIEGEFDGLGPNLDGTWDYFADSNMSEPLSRGQVAELVRSDGRYYTSWEWHVMHCLFYWRKLHRAQFSELTMEPRFNTDGHIHHCSKLILRGGRGGVTISGIDMGDEFVSDKKQRLPTQWHDLRTDDDGGYDAHNDEPDGS</sequence>
<proteinExistence type="predicted"/>
<evidence type="ECO:0000256" key="1">
    <source>
        <dbReference type="SAM" id="MobiDB-lite"/>
    </source>
</evidence>
<dbReference type="AlphaFoldDB" id="A0A9P7U002"/>
<keyword evidence="4" id="KW-1185">Reference proteome</keyword>
<dbReference type="PANTHER" id="PTHR35896:SF3">
    <property type="entry name" value="MAJOR FACILITATOR SUPERFAMILY TRANSPORTER"/>
    <property type="match status" value="1"/>
</dbReference>
<organism evidence="3 4">
    <name type="scientific">Claviceps aff. purpurea</name>
    <dbReference type="NCBI Taxonomy" id="1967640"/>
    <lineage>
        <taxon>Eukaryota</taxon>
        <taxon>Fungi</taxon>
        <taxon>Dikarya</taxon>
        <taxon>Ascomycota</taxon>
        <taxon>Pezizomycotina</taxon>
        <taxon>Sordariomycetes</taxon>
        <taxon>Hypocreomycetidae</taxon>
        <taxon>Hypocreales</taxon>
        <taxon>Clavicipitaceae</taxon>
        <taxon>Claviceps</taxon>
    </lineage>
</organism>
<gene>
    <name evidence="3" type="ORF">E4U09_005316</name>
</gene>
<evidence type="ECO:0000256" key="2">
    <source>
        <dbReference type="SAM" id="Phobius"/>
    </source>
</evidence>
<comment type="caution">
    <text evidence="3">The sequence shown here is derived from an EMBL/GenBank/DDBJ whole genome shotgun (WGS) entry which is preliminary data.</text>
</comment>
<dbReference type="InterPro" id="IPR053008">
    <property type="entry name" value="Phomopsin_biosynth_assoc"/>
</dbReference>
<accession>A0A9P7U002</accession>
<keyword evidence="2" id="KW-1133">Transmembrane helix</keyword>
<feature type="region of interest" description="Disordered" evidence="1">
    <location>
        <begin position="262"/>
        <end position="284"/>
    </location>
</feature>
<dbReference type="PANTHER" id="PTHR35896">
    <property type="entry name" value="IG-LIKE DOMAIN-CONTAINING PROTEIN"/>
    <property type="match status" value="1"/>
</dbReference>
<feature type="compositionally biased region" description="Basic and acidic residues" evidence="1">
    <location>
        <begin position="264"/>
        <end position="284"/>
    </location>
</feature>